<sequence length="81" mass="9496">MHHLKDRNSKSGPHGKMGATCMKILETLHITNRSWLYSNRFPDKERRKPVSLNQKGEKNPSNNFHISTKNKITFNKPYKMT</sequence>
<reference evidence="2" key="1">
    <citation type="submission" date="2018-02" db="EMBL/GenBank/DDBJ databases">
        <title>Rhizophora mucronata_Transcriptome.</title>
        <authorList>
            <person name="Meera S.P."/>
            <person name="Sreeshan A."/>
            <person name="Augustine A."/>
        </authorList>
    </citation>
    <scope>NUCLEOTIDE SEQUENCE</scope>
    <source>
        <tissue evidence="2">Leaf</tissue>
    </source>
</reference>
<dbReference type="AlphaFoldDB" id="A0A2P2P5J0"/>
<name>A0A2P2P5J0_RHIMU</name>
<evidence type="ECO:0000313" key="2">
    <source>
        <dbReference type="EMBL" id="MBX50012.1"/>
    </source>
</evidence>
<proteinExistence type="predicted"/>
<organism evidence="2">
    <name type="scientific">Rhizophora mucronata</name>
    <name type="common">Asiatic mangrove</name>
    <dbReference type="NCBI Taxonomy" id="61149"/>
    <lineage>
        <taxon>Eukaryota</taxon>
        <taxon>Viridiplantae</taxon>
        <taxon>Streptophyta</taxon>
        <taxon>Embryophyta</taxon>
        <taxon>Tracheophyta</taxon>
        <taxon>Spermatophyta</taxon>
        <taxon>Magnoliopsida</taxon>
        <taxon>eudicotyledons</taxon>
        <taxon>Gunneridae</taxon>
        <taxon>Pentapetalae</taxon>
        <taxon>rosids</taxon>
        <taxon>fabids</taxon>
        <taxon>Malpighiales</taxon>
        <taxon>Rhizophoraceae</taxon>
        <taxon>Rhizophora</taxon>
    </lineage>
</organism>
<dbReference type="EMBL" id="GGEC01069528">
    <property type="protein sequence ID" value="MBX50012.1"/>
    <property type="molecule type" value="Transcribed_RNA"/>
</dbReference>
<protein>
    <submittedName>
        <fullName evidence="2">Uncharacterized protein</fullName>
    </submittedName>
</protein>
<evidence type="ECO:0000256" key="1">
    <source>
        <dbReference type="SAM" id="MobiDB-lite"/>
    </source>
</evidence>
<feature type="compositionally biased region" description="Polar residues" evidence="1">
    <location>
        <begin position="51"/>
        <end position="73"/>
    </location>
</feature>
<accession>A0A2P2P5J0</accession>
<feature type="region of interest" description="Disordered" evidence="1">
    <location>
        <begin position="39"/>
        <end position="81"/>
    </location>
</feature>